<evidence type="ECO:0000313" key="2">
    <source>
        <dbReference type="EMBL" id="KRM74320.1"/>
    </source>
</evidence>
<protein>
    <submittedName>
        <fullName evidence="2">Uncharacterized protein</fullName>
    </submittedName>
</protein>
<dbReference type="RefSeq" id="WP_056959205.1">
    <property type="nucleotide sequence ID" value="NZ_AYYN01000099.1"/>
</dbReference>
<proteinExistence type="predicted"/>
<dbReference type="AlphaFoldDB" id="A0A0R2B552"/>
<dbReference type="Proteomes" id="UP000051612">
    <property type="component" value="Unassembled WGS sequence"/>
</dbReference>
<name>A0A0R2B552_9LACO</name>
<feature type="transmembrane region" description="Helical" evidence="1">
    <location>
        <begin position="37"/>
        <end position="55"/>
    </location>
</feature>
<keyword evidence="1" id="KW-0812">Transmembrane</keyword>
<evidence type="ECO:0000313" key="3">
    <source>
        <dbReference type="Proteomes" id="UP000051612"/>
    </source>
</evidence>
<keyword evidence="1" id="KW-1133">Transmembrane helix</keyword>
<keyword evidence="1" id="KW-0472">Membrane</keyword>
<sequence>MKADKEILYNVIGYIICDLFLFWYLPNDTWLEIGINIVIMIVVMFGVYMILDVILKRLRVRKN</sequence>
<dbReference type="PATRIC" id="fig|1423772.3.peg.489"/>
<reference evidence="2 3" key="1">
    <citation type="journal article" date="2015" name="Genome Announc.">
        <title>Expanding the biotechnology potential of lactobacilli through comparative genomics of 213 strains and associated genera.</title>
        <authorList>
            <person name="Sun Z."/>
            <person name="Harris H.M."/>
            <person name="McCann A."/>
            <person name="Guo C."/>
            <person name="Argimon S."/>
            <person name="Zhang W."/>
            <person name="Yang X."/>
            <person name="Jeffery I.B."/>
            <person name="Cooney J.C."/>
            <person name="Kagawa T.F."/>
            <person name="Liu W."/>
            <person name="Song Y."/>
            <person name="Salvetti E."/>
            <person name="Wrobel A."/>
            <person name="Rasinkangas P."/>
            <person name="Parkhill J."/>
            <person name="Rea M.C."/>
            <person name="O'Sullivan O."/>
            <person name="Ritari J."/>
            <person name="Douillard F.P."/>
            <person name="Paul Ross R."/>
            <person name="Yang R."/>
            <person name="Briner A.E."/>
            <person name="Felis G.E."/>
            <person name="de Vos W.M."/>
            <person name="Barrangou R."/>
            <person name="Klaenhammer T.R."/>
            <person name="Caufield P.W."/>
            <person name="Cui Y."/>
            <person name="Zhang H."/>
            <person name="O'Toole P.W."/>
        </authorList>
    </citation>
    <scope>NUCLEOTIDE SEQUENCE [LARGE SCALE GENOMIC DNA]</scope>
    <source>
        <strain evidence="2 3">DSM 20452</strain>
    </source>
</reference>
<feature type="transmembrane region" description="Helical" evidence="1">
    <location>
        <begin position="7"/>
        <end position="25"/>
    </location>
</feature>
<dbReference type="Pfam" id="PF19470">
    <property type="entry name" value="DUF6007"/>
    <property type="match status" value="1"/>
</dbReference>
<accession>A0A0R2B552</accession>
<organism evidence="2 3">
    <name type="scientific">Ligilactobacillus murinus DSM 20452 = NBRC 14221</name>
    <dbReference type="NCBI Taxonomy" id="1423772"/>
    <lineage>
        <taxon>Bacteria</taxon>
        <taxon>Bacillati</taxon>
        <taxon>Bacillota</taxon>
        <taxon>Bacilli</taxon>
        <taxon>Lactobacillales</taxon>
        <taxon>Lactobacillaceae</taxon>
        <taxon>Ligilactobacillus</taxon>
    </lineage>
</organism>
<gene>
    <name evidence="2" type="ORF">FC48_GL000450</name>
</gene>
<dbReference type="EMBL" id="AYYN01000099">
    <property type="protein sequence ID" value="KRM74320.1"/>
    <property type="molecule type" value="Genomic_DNA"/>
</dbReference>
<dbReference type="InterPro" id="IPR046049">
    <property type="entry name" value="DUF6007"/>
</dbReference>
<evidence type="ECO:0000256" key="1">
    <source>
        <dbReference type="SAM" id="Phobius"/>
    </source>
</evidence>
<comment type="caution">
    <text evidence="2">The sequence shown here is derived from an EMBL/GenBank/DDBJ whole genome shotgun (WGS) entry which is preliminary data.</text>
</comment>